<reference evidence="3" key="1">
    <citation type="submission" date="2018-11" db="EMBL/GenBank/DDBJ databases">
        <authorList>
            <person name="Grassa J C."/>
        </authorList>
    </citation>
    <scope>NUCLEOTIDE SEQUENCE [LARGE SCALE GENOMIC DNA]</scope>
</reference>
<dbReference type="Gramene" id="evm.model.03.1498">
    <property type="protein sequence ID" value="cds.evm.model.03.1498"/>
    <property type="gene ID" value="evm.TU.03.1498"/>
</dbReference>
<feature type="region of interest" description="Disordered" evidence="2">
    <location>
        <begin position="1"/>
        <end position="43"/>
    </location>
</feature>
<feature type="compositionally biased region" description="Basic and acidic residues" evidence="2">
    <location>
        <begin position="128"/>
        <end position="144"/>
    </location>
</feature>
<evidence type="ECO:0000256" key="2">
    <source>
        <dbReference type="SAM" id="MobiDB-lite"/>
    </source>
</evidence>
<dbReference type="Proteomes" id="UP000596661">
    <property type="component" value="Chromosome 3"/>
</dbReference>
<reference evidence="3" key="2">
    <citation type="submission" date="2021-03" db="UniProtKB">
        <authorList>
            <consortium name="EnsemblPlants"/>
        </authorList>
    </citation>
    <scope>IDENTIFICATION</scope>
</reference>
<feature type="compositionally biased region" description="Low complexity" evidence="2">
    <location>
        <begin position="1"/>
        <end position="10"/>
    </location>
</feature>
<organism evidence="3 4">
    <name type="scientific">Cannabis sativa</name>
    <name type="common">Hemp</name>
    <name type="synonym">Marijuana</name>
    <dbReference type="NCBI Taxonomy" id="3483"/>
    <lineage>
        <taxon>Eukaryota</taxon>
        <taxon>Viridiplantae</taxon>
        <taxon>Streptophyta</taxon>
        <taxon>Embryophyta</taxon>
        <taxon>Tracheophyta</taxon>
        <taxon>Spermatophyta</taxon>
        <taxon>Magnoliopsida</taxon>
        <taxon>eudicotyledons</taxon>
        <taxon>Gunneridae</taxon>
        <taxon>Pentapetalae</taxon>
        <taxon>rosids</taxon>
        <taxon>fabids</taxon>
        <taxon>Rosales</taxon>
        <taxon>Cannabaceae</taxon>
        <taxon>Cannabis</taxon>
    </lineage>
</organism>
<proteinExistence type="predicted"/>
<feature type="region of interest" description="Disordered" evidence="2">
    <location>
        <begin position="107"/>
        <end position="190"/>
    </location>
</feature>
<accession>A0A803P5H8</accession>
<feature type="coiled-coil region" evidence="1">
    <location>
        <begin position="62"/>
        <end position="89"/>
    </location>
</feature>
<keyword evidence="4" id="KW-1185">Reference proteome</keyword>
<dbReference type="AlphaFoldDB" id="A0A803P5H8"/>
<sequence length="190" mass="21711">MVETRNNTRQPRPPPDAQNPKGEEVASRVNVGSEERDEANDEVYKENFEGYDTYYEGSYTKLLVLRQKVADHEVKLAAQKEQNKRMEEVMVVMRKAMDTAGIHIHPKDIPAGLEETPKESSSSTQKPKTREPSLIRYPFEENLEKNPTSIPRRKKKAQDLQKVQSNFPKGKGPQRGKLPRASLGPQNRED</sequence>
<name>A0A803P5H8_CANSA</name>
<evidence type="ECO:0000313" key="3">
    <source>
        <dbReference type="EnsemblPlants" id="cds.evm.model.03.1498"/>
    </source>
</evidence>
<protein>
    <submittedName>
        <fullName evidence="3">Uncharacterized protein</fullName>
    </submittedName>
</protein>
<dbReference type="EnsemblPlants" id="evm.model.03.1498">
    <property type="protein sequence ID" value="cds.evm.model.03.1498"/>
    <property type="gene ID" value="evm.TU.03.1498"/>
</dbReference>
<keyword evidence="1" id="KW-0175">Coiled coil</keyword>
<evidence type="ECO:0000313" key="4">
    <source>
        <dbReference type="Proteomes" id="UP000596661"/>
    </source>
</evidence>
<dbReference type="EMBL" id="UZAU01000313">
    <property type="status" value="NOT_ANNOTATED_CDS"/>
    <property type="molecule type" value="Genomic_DNA"/>
</dbReference>
<evidence type="ECO:0000256" key="1">
    <source>
        <dbReference type="SAM" id="Coils"/>
    </source>
</evidence>